<feature type="domain" description="DNA mismatch repair proteins mutS family" evidence="8">
    <location>
        <begin position="842"/>
        <end position="858"/>
    </location>
</feature>
<dbReference type="PANTHER" id="PTHR11361">
    <property type="entry name" value="DNA MISMATCH REPAIR PROTEIN MUTS FAMILY MEMBER"/>
    <property type="match status" value="1"/>
</dbReference>
<evidence type="ECO:0000256" key="7">
    <source>
        <dbReference type="SAM" id="Coils"/>
    </source>
</evidence>
<dbReference type="Gene3D" id="3.40.50.300">
    <property type="entry name" value="P-loop containing nucleotide triphosphate hydrolases"/>
    <property type="match status" value="1"/>
</dbReference>
<dbReference type="Pfam" id="PF05190">
    <property type="entry name" value="MutS_IV"/>
    <property type="match status" value="1"/>
</dbReference>
<dbReference type="GO" id="GO:0032301">
    <property type="term" value="C:MutSalpha complex"/>
    <property type="evidence" value="ECO:0007669"/>
    <property type="project" value="TreeGrafter"/>
</dbReference>
<dbReference type="SUPFAM" id="SSF55271">
    <property type="entry name" value="DNA repair protein MutS, domain I"/>
    <property type="match status" value="1"/>
</dbReference>
<reference evidence="9" key="1">
    <citation type="submission" date="2022-10" db="EMBL/GenBank/DDBJ databases">
        <title>Novel sulphate-reducing endosymbionts in the free-living metamonad Anaeramoeba.</title>
        <authorList>
            <person name="Jerlstrom-Hultqvist J."/>
            <person name="Cepicka I."/>
            <person name="Gallot-Lavallee L."/>
            <person name="Salas-Leiva D."/>
            <person name="Curtis B.A."/>
            <person name="Zahonova K."/>
            <person name="Pipaliya S."/>
            <person name="Dacks J."/>
            <person name="Roger A.J."/>
        </authorList>
    </citation>
    <scope>NUCLEOTIDE SEQUENCE</scope>
    <source>
        <strain evidence="9">BMAN</strain>
    </source>
</reference>
<dbReference type="SMART" id="SM00534">
    <property type="entry name" value="MUTSac"/>
    <property type="match status" value="1"/>
</dbReference>
<dbReference type="EMBL" id="JAPDFW010000074">
    <property type="protein sequence ID" value="KAJ5073525.1"/>
    <property type="molecule type" value="Genomic_DNA"/>
</dbReference>
<dbReference type="Gene3D" id="3.40.1170.10">
    <property type="entry name" value="DNA repair protein MutS, domain I"/>
    <property type="match status" value="1"/>
</dbReference>
<dbReference type="InterPro" id="IPR000432">
    <property type="entry name" value="DNA_mismatch_repair_MutS_C"/>
</dbReference>
<evidence type="ECO:0000313" key="10">
    <source>
        <dbReference type="Proteomes" id="UP001149090"/>
    </source>
</evidence>
<sequence length="1025" mass="118959">MNNLNQISINKIEKSNENLEKETLSDKIFSITQFLEEDEIIEEKQQDLLYISEKQNKTFGISSEFKFLRKIRDENKLNPGNEGYDSSTLYISESEMKRMSKFERQYWEIKKKNFDTILFFKKGNFYELYELDAQIGHDLFDLKLTMSRRSKMAGVPASSLDFWISKFVAYGFKVGKVEQTETDIDRKMNNKNKNQNIFNQPVLERELTQKFTIGTLVDENLIPTSNSTYLLSVKEAINPTNFGIQIGVCFVDTSTSTIYITEFEDDIYHSKFETLLFQIKPGEFLLEKTKSNQQIVKIIKKIIDFPLINFLTPEKQFWTAEKAIDDFQEKKNTRFFKQNPECLEKAAQKSQFLLLSCFGACIYYLNSLELEDDIVSLGNIQYYDMMETNKFLVMDAQVIVNLELFQNTNDRSEEGTLFQILNHCCSNIGSRLLRQWITRPLVDIKEINRRLDIVDDIAKISPNILDLLRKKISKLPDLERSISRIHSGKSNLEQFLSAINGFKLLVEIFDEFEKISAQMDLVHLQKLVSKNSSFPDLKNEIDQIEDCFDHQETKKQKKLIPKQDSLDPKTIEYNRVLEKLSKHKAKLQMFLKEQREFFGCEEIVFKDIGANRFQLEIPKDVVENIGIPDDFYIVSQTKIKSRYWNPYIRKMCQKILEDENVHEKISTSFHLDLMKKFDVFYLKWKESVKYLGELDCLISFCVVSSLWDDGSCRPILCNPKDYKNQEFLEVRNLIHPCIKPRISTFIPNDIILGSKDEEKKPNTLIITGPNMAGKSTLLRQACIAVILSQIGCYVPAESCFLTPVDRIFTRIGANDNIMYGESTFMVELKETSIILKNSTQKSLVILDELGRGTSTEDGFSIAYSVLKYFSQEKSCRLLFSTHHHSLCDEFSLFPNVGNFYMSYSSLNDSKNIVLLYKLVEGSCPVSFGINVAKMAGIPESIICKAEKISEKLSPTENDEKENHEKENKNQILQKTLFKKENQFFLKIINFVIESENNIDSSNLIQIIPIFSQLVLFYSELNKNQK</sequence>
<keyword evidence="3 6" id="KW-0227">DNA damage</keyword>
<dbReference type="InterPro" id="IPR017261">
    <property type="entry name" value="DNA_mismatch_repair_MutS/MSH"/>
</dbReference>
<dbReference type="SUPFAM" id="SSF48334">
    <property type="entry name" value="DNA repair protein MutS, domain III"/>
    <property type="match status" value="1"/>
</dbReference>
<dbReference type="GO" id="GO:0140664">
    <property type="term" value="F:ATP-dependent DNA damage sensor activity"/>
    <property type="evidence" value="ECO:0007669"/>
    <property type="project" value="InterPro"/>
</dbReference>
<dbReference type="GO" id="GO:0006298">
    <property type="term" value="P:mismatch repair"/>
    <property type="evidence" value="ECO:0007669"/>
    <property type="project" value="InterPro"/>
</dbReference>
<dbReference type="GO" id="GO:0005524">
    <property type="term" value="F:ATP binding"/>
    <property type="evidence" value="ECO:0007669"/>
    <property type="project" value="UniProtKB-KW"/>
</dbReference>
<keyword evidence="4" id="KW-0067">ATP-binding</keyword>
<dbReference type="InterPro" id="IPR007695">
    <property type="entry name" value="DNA_mismatch_repair_MutS-lik_N"/>
</dbReference>
<dbReference type="Proteomes" id="UP001149090">
    <property type="component" value="Unassembled WGS sequence"/>
</dbReference>
<proteinExistence type="inferred from homology"/>
<dbReference type="InterPro" id="IPR027417">
    <property type="entry name" value="P-loop_NTPase"/>
</dbReference>
<dbReference type="Pfam" id="PF00488">
    <property type="entry name" value="MutS_V"/>
    <property type="match status" value="1"/>
</dbReference>
<dbReference type="OrthoDB" id="10252754at2759"/>
<dbReference type="InterPro" id="IPR016151">
    <property type="entry name" value="DNA_mismatch_repair_MutS_N"/>
</dbReference>
<dbReference type="PIRSF" id="PIRSF037677">
    <property type="entry name" value="DNA_mis_repair_Msh6"/>
    <property type="match status" value="1"/>
</dbReference>
<dbReference type="Pfam" id="PF05188">
    <property type="entry name" value="MutS_II"/>
    <property type="match status" value="1"/>
</dbReference>
<dbReference type="InterPro" id="IPR036678">
    <property type="entry name" value="MutS_con_dom_sf"/>
</dbReference>
<dbReference type="SUPFAM" id="SSF53150">
    <property type="entry name" value="DNA repair protein MutS, domain II"/>
    <property type="match status" value="1"/>
</dbReference>
<dbReference type="Pfam" id="PF05192">
    <property type="entry name" value="MutS_III"/>
    <property type="match status" value="1"/>
</dbReference>
<gene>
    <name evidence="9" type="ORF">M0811_08642</name>
</gene>
<comment type="similarity">
    <text evidence="1 6">Belongs to the DNA mismatch repair MutS family.</text>
</comment>
<evidence type="ECO:0000256" key="1">
    <source>
        <dbReference type="ARBA" id="ARBA00006271"/>
    </source>
</evidence>
<keyword evidence="7" id="KW-0175">Coiled coil</keyword>
<dbReference type="Gene3D" id="1.10.1420.10">
    <property type="match status" value="2"/>
</dbReference>
<organism evidence="9 10">
    <name type="scientific">Anaeramoeba ignava</name>
    <name type="common">Anaerobic marine amoeba</name>
    <dbReference type="NCBI Taxonomy" id="1746090"/>
    <lineage>
        <taxon>Eukaryota</taxon>
        <taxon>Metamonada</taxon>
        <taxon>Anaeramoebidae</taxon>
        <taxon>Anaeramoeba</taxon>
    </lineage>
</organism>
<dbReference type="Pfam" id="PF01624">
    <property type="entry name" value="MutS_I"/>
    <property type="match status" value="1"/>
</dbReference>
<dbReference type="Gene3D" id="3.30.420.110">
    <property type="entry name" value="MutS, connector domain"/>
    <property type="match status" value="1"/>
</dbReference>
<dbReference type="AlphaFoldDB" id="A0A9Q0LJA8"/>
<dbReference type="NCBIfam" id="NF003810">
    <property type="entry name" value="PRK05399.1"/>
    <property type="match status" value="1"/>
</dbReference>
<dbReference type="SMART" id="SM00533">
    <property type="entry name" value="MUTSd"/>
    <property type="match status" value="1"/>
</dbReference>
<evidence type="ECO:0000256" key="3">
    <source>
        <dbReference type="ARBA" id="ARBA00022763"/>
    </source>
</evidence>
<evidence type="ECO:0000259" key="8">
    <source>
        <dbReference type="PROSITE" id="PS00486"/>
    </source>
</evidence>
<keyword evidence="5 6" id="KW-0238">DNA-binding</keyword>
<evidence type="ECO:0000256" key="4">
    <source>
        <dbReference type="ARBA" id="ARBA00022840"/>
    </source>
</evidence>
<evidence type="ECO:0000256" key="6">
    <source>
        <dbReference type="RuleBase" id="RU003756"/>
    </source>
</evidence>
<keyword evidence="10" id="KW-1185">Reference proteome</keyword>
<dbReference type="PANTHER" id="PTHR11361:SF148">
    <property type="entry name" value="DNA MISMATCH REPAIR PROTEIN MSH6"/>
    <property type="match status" value="1"/>
</dbReference>
<dbReference type="InterPro" id="IPR036187">
    <property type="entry name" value="DNA_mismatch_repair_MutS_sf"/>
</dbReference>
<accession>A0A9Q0LJA8</accession>
<evidence type="ECO:0000256" key="2">
    <source>
        <dbReference type="ARBA" id="ARBA00022741"/>
    </source>
</evidence>
<name>A0A9Q0LJA8_ANAIG</name>
<dbReference type="InterPro" id="IPR007861">
    <property type="entry name" value="DNA_mismatch_repair_MutS_clamp"/>
</dbReference>
<dbReference type="InterPro" id="IPR045076">
    <property type="entry name" value="MutS"/>
</dbReference>
<comment type="caution">
    <text evidence="9">The sequence shown here is derived from an EMBL/GenBank/DDBJ whole genome shotgun (WGS) entry which is preliminary data.</text>
</comment>
<dbReference type="SUPFAM" id="SSF52540">
    <property type="entry name" value="P-loop containing nucleoside triphosphate hydrolases"/>
    <property type="match status" value="1"/>
</dbReference>
<keyword evidence="2 6" id="KW-0547">Nucleotide-binding</keyword>
<feature type="coiled-coil region" evidence="7">
    <location>
        <begin position="955"/>
        <end position="982"/>
    </location>
</feature>
<comment type="function">
    <text evidence="6">Component of the post-replicative DNA mismatch repair system (MMR).</text>
</comment>
<keyword evidence="6" id="KW-0234">DNA repair</keyword>
<dbReference type="PROSITE" id="PS00486">
    <property type="entry name" value="DNA_MISMATCH_REPAIR_2"/>
    <property type="match status" value="1"/>
</dbReference>
<dbReference type="OMA" id="YWTPNIK"/>
<evidence type="ECO:0000313" key="9">
    <source>
        <dbReference type="EMBL" id="KAJ5073525.1"/>
    </source>
</evidence>
<dbReference type="InterPro" id="IPR007860">
    <property type="entry name" value="DNA_mmatch_repair_MutS_con_dom"/>
</dbReference>
<protein>
    <submittedName>
        <fullName evidence="9">DNA mismatch repair protein msh6</fullName>
    </submittedName>
</protein>
<evidence type="ECO:0000256" key="5">
    <source>
        <dbReference type="ARBA" id="ARBA00023125"/>
    </source>
</evidence>
<dbReference type="InterPro" id="IPR007696">
    <property type="entry name" value="DNA_mismatch_repair_MutS_core"/>
</dbReference>
<dbReference type="GO" id="GO:0030983">
    <property type="term" value="F:mismatched DNA binding"/>
    <property type="evidence" value="ECO:0007669"/>
    <property type="project" value="InterPro"/>
</dbReference>